<evidence type="ECO:0000313" key="2">
    <source>
        <dbReference type="EMBL" id="ATX71536.1"/>
    </source>
</evidence>
<accession>A0A1Y0L2J9</accession>
<keyword evidence="1" id="KW-0732">Signal</keyword>
<dbReference type="KEGG" id="scla:SCLARK_001764"/>
<feature type="chain" id="PRO_5012123794" description="Lipoprotein" evidence="1">
    <location>
        <begin position="22"/>
        <end position="553"/>
    </location>
</feature>
<keyword evidence="3" id="KW-1185">Reference proteome</keyword>
<feature type="signal peptide" evidence="1">
    <location>
        <begin position="1"/>
        <end position="21"/>
    </location>
</feature>
<sequence>MKKLLGLLAATGLVATSGITAVVSCGTNDIYSKPDGAFKLSTNKFDIHNSTSYSKGVAIENYSILNDEALPSLFEYSEPNIIEVSLNKAQKSLIFRVLEANEELIDKTITITIKQAQNKHSQTVEATIKNLTETEFALESNDVEFNSNTINVIKISNFDILPDNTYYPSTVSFDTPDFASAEIDLPNKEIIVRTNGKATNNLTLTVSDENNNVTRNVKVKIIKQIIDLGSDDADYETRILAGNMKDGVIIPDQVLGQDDSYVITKESIITSFNIANNLNLTLEDIDINVVDTDFEGKGMGSVWEISSKSSSVTGSIEVITNREIAPSSIMNKWDVGEVRIFEEYYDDLEEILEANPESDTRPLALIAQLLENVGSRNKSMEYLKPIFFAPLGLAESLRMSFESRMSKTSFKLAFQEFGGIFVKEDLEFTFTFVKEDRITFLDGWDSKSKVEVDRDLLDGGMFDVEKREVIQQKVYDELMSEDFRQKVGFATFKEFTRIKKARQDYYFDILPGSSSLYGHDALAYGFFIASQDKKYEPKDKKYIDAINIRFDIF</sequence>
<evidence type="ECO:0000256" key="1">
    <source>
        <dbReference type="SAM" id="SignalP"/>
    </source>
</evidence>
<dbReference type="Proteomes" id="UP000231179">
    <property type="component" value="Chromosome"/>
</dbReference>
<dbReference type="AlphaFoldDB" id="A0A1Y0L2J9"/>
<dbReference type="PROSITE" id="PS51257">
    <property type="entry name" value="PROKAR_LIPOPROTEIN"/>
    <property type="match status" value="1"/>
</dbReference>
<dbReference type="RefSeq" id="WP_100255066.1">
    <property type="nucleotide sequence ID" value="NZ_CP015819.1"/>
</dbReference>
<name>A0A1Y0L2J9_9MOLU</name>
<evidence type="ECO:0000313" key="3">
    <source>
        <dbReference type="Proteomes" id="UP000231179"/>
    </source>
</evidence>
<dbReference type="EMBL" id="CP024870">
    <property type="protein sequence ID" value="ATX71536.1"/>
    <property type="molecule type" value="Genomic_DNA"/>
</dbReference>
<proteinExistence type="predicted"/>
<evidence type="ECO:0008006" key="4">
    <source>
        <dbReference type="Google" id="ProtNLM"/>
    </source>
</evidence>
<gene>
    <name evidence="2" type="ORF">SCLAR_v1c12360</name>
</gene>
<dbReference type="OrthoDB" id="387663at2"/>
<organism evidence="2 3">
    <name type="scientific">Spiroplasma clarkii</name>
    <dbReference type="NCBI Taxonomy" id="2139"/>
    <lineage>
        <taxon>Bacteria</taxon>
        <taxon>Bacillati</taxon>
        <taxon>Mycoplasmatota</taxon>
        <taxon>Mollicutes</taxon>
        <taxon>Entomoplasmatales</taxon>
        <taxon>Spiroplasmataceae</taxon>
        <taxon>Spiroplasma</taxon>
    </lineage>
</organism>
<reference evidence="2 3" key="1">
    <citation type="submission" date="2017-11" db="EMBL/GenBank/DDBJ databases">
        <title>Complete genome sequence of Spiroplasma clarkii CN-5 (DSM 19994).</title>
        <authorList>
            <person name="Tsai Y.-M."/>
            <person name="Chang A."/>
            <person name="Lo W.-S."/>
            <person name="Kuo C.-H."/>
        </authorList>
    </citation>
    <scope>NUCLEOTIDE SEQUENCE [LARGE SCALE GENOMIC DNA]</scope>
    <source>
        <strain evidence="2 3">CN-5</strain>
    </source>
</reference>
<protein>
    <recommendedName>
        <fullName evidence="4">Lipoprotein</fullName>
    </recommendedName>
</protein>